<gene>
    <name evidence="1" type="ORF">N5J11_02240</name>
</gene>
<evidence type="ECO:0000313" key="1">
    <source>
        <dbReference type="EMBL" id="MDH1338104.1"/>
    </source>
</evidence>
<dbReference type="EMBL" id="JAOCJE010000001">
    <property type="protein sequence ID" value="MDH1338104.1"/>
    <property type="molecule type" value="Genomic_DNA"/>
</dbReference>
<comment type="caution">
    <text evidence="1">The sequence shown here is derived from an EMBL/GenBank/DDBJ whole genome shotgun (WGS) entry which is preliminary data.</text>
</comment>
<proteinExistence type="predicted"/>
<organism evidence="1 2">
    <name type="scientific">Ectopseudomonas oleovorans</name>
    <name type="common">Pseudomonas oleovorans</name>
    <dbReference type="NCBI Taxonomy" id="301"/>
    <lineage>
        <taxon>Bacteria</taxon>
        <taxon>Pseudomonadati</taxon>
        <taxon>Pseudomonadota</taxon>
        <taxon>Gammaproteobacteria</taxon>
        <taxon>Pseudomonadales</taxon>
        <taxon>Pseudomonadaceae</taxon>
        <taxon>Ectopseudomonas</taxon>
    </lineage>
</organism>
<dbReference type="AlphaFoldDB" id="A0AA42TXA6"/>
<name>A0AA42TXA6_ECTOL</name>
<dbReference type="RefSeq" id="WP_279533711.1">
    <property type="nucleotide sequence ID" value="NZ_CP104579.1"/>
</dbReference>
<protein>
    <submittedName>
        <fullName evidence="1">Uncharacterized protein</fullName>
    </submittedName>
</protein>
<sequence length="54" mass="6163">MSTIVVAGQELWAEGNNDASSVRLMNRQASGLPIQAITEQFKRLVWWHPFARHN</sequence>
<accession>A0AA42TXA6</accession>
<dbReference type="GeneID" id="300414861"/>
<evidence type="ECO:0000313" key="2">
    <source>
        <dbReference type="Proteomes" id="UP001161697"/>
    </source>
</evidence>
<reference evidence="1" key="1">
    <citation type="submission" date="2022-09" db="EMBL/GenBank/DDBJ databases">
        <title>Intensive care unit water sources are persistently colonized with multi-drug resistant bacteria and are the site of extensive horizontal gene transfer of antibiotic resistance genes.</title>
        <authorList>
            <person name="Diorio-Toth L."/>
        </authorList>
    </citation>
    <scope>NUCLEOTIDE SEQUENCE</scope>
    <source>
        <strain evidence="1">GD03704</strain>
    </source>
</reference>
<dbReference type="Proteomes" id="UP001161697">
    <property type="component" value="Unassembled WGS sequence"/>
</dbReference>